<feature type="domain" description="CCHC-type" evidence="3">
    <location>
        <begin position="38"/>
        <end position="54"/>
    </location>
</feature>
<keyword evidence="5" id="KW-1185">Reference proteome</keyword>
<keyword evidence="1" id="KW-0862">Zinc</keyword>
<protein>
    <recommendedName>
        <fullName evidence="3">CCHC-type domain-containing protein</fullName>
    </recommendedName>
</protein>
<dbReference type="SUPFAM" id="SSF57756">
    <property type="entry name" value="Retrovirus zinc finger-like domains"/>
    <property type="match status" value="1"/>
</dbReference>
<dbReference type="InterPro" id="IPR036875">
    <property type="entry name" value="Znf_CCHC_sf"/>
</dbReference>
<feature type="region of interest" description="Disordered" evidence="2">
    <location>
        <begin position="100"/>
        <end position="129"/>
    </location>
</feature>
<organism evidence="4 5">
    <name type="scientific">Dufourea novaeangliae</name>
    <name type="common">Sweat bee</name>
    <dbReference type="NCBI Taxonomy" id="178035"/>
    <lineage>
        <taxon>Eukaryota</taxon>
        <taxon>Metazoa</taxon>
        <taxon>Ecdysozoa</taxon>
        <taxon>Arthropoda</taxon>
        <taxon>Hexapoda</taxon>
        <taxon>Insecta</taxon>
        <taxon>Pterygota</taxon>
        <taxon>Neoptera</taxon>
        <taxon>Endopterygota</taxon>
        <taxon>Hymenoptera</taxon>
        <taxon>Apocrita</taxon>
        <taxon>Aculeata</taxon>
        <taxon>Apoidea</taxon>
        <taxon>Anthophila</taxon>
        <taxon>Halictidae</taxon>
        <taxon>Rophitinae</taxon>
        <taxon>Dufourea</taxon>
    </lineage>
</organism>
<dbReference type="STRING" id="178035.A0A154PAM6"/>
<keyword evidence="1" id="KW-0863">Zinc-finger</keyword>
<feature type="compositionally biased region" description="Gly residues" evidence="2">
    <location>
        <begin position="105"/>
        <end position="121"/>
    </location>
</feature>
<evidence type="ECO:0000256" key="2">
    <source>
        <dbReference type="SAM" id="MobiDB-lite"/>
    </source>
</evidence>
<evidence type="ECO:0000313" key="4">
    <source>
        <dbReference type="EMBL" id="KZC08955.1"/>
    </source>
</evidence>
<name>A0A154PAM6_DUFNO</name>
<evidence type="ECO:0000313" key="5">
    <source>
        <dbReference type="Proteomes" id="UP000076502"/>
    </source>
</evidence>
<dbReference type="Proteomes" id="UP000076502">
    <property type="component" value="Unassembled WGS sequence"/>
</dbReference>
<evidence type="ECO:0000259" key="3">
    <source>
        <dbReference type="PROSITE" id="PS50158"/>
    </source>
</evidence>
<dbReference type="InterPro" id="IPR001878">
    <property type="entry name" value="Znf_CCHC"/>
</dbReference>
<sequence length="163" mass="17161">WSSARVEVLAARPLRSFRCLEEGHVRQNCPSDADRGGRCYSCGGTGHVARDCAEAPRCPVCADLGVRIGPTAVEPGVRLGAARAPPPRCACRVLRRRHARHRAGGGRNQGQPSGRGGGGHVGQRDPGVGAASSNFSCSTSLNMLELHSLYADPPLNTGYRHSA</sequence>
<dbReference type="Gene3D" id="4.10.60.10">
    <property type="entry name" value="Zinc finger, CCHC-type"/>
    <property type="match status" value="1"/>
</dbReference>
<keyword evidence="1" id="KW-0479">Metal-binding</keyword>
<dbReference type="Pfam" id="PF00098">
    <property type="entry name" value="zf-CCHC"/>
    <property type="match status" value="1"/>
</dbReference>
<gene>
    <name evidence="4" type="ORF">WN55_11418</name>
</gene>
<dbReference type="EMBL" id="KQ434863">
    <property type="protein sequence ID" value="KZC08955.1"/>
    <property type="molecule type" value="Genomic_DNA"/>
</dbReference>
<reference evidence="4 5" key="1">
    <citation type="submission" date="2015-07" db="EMBL/GenBank/DDBJ databases">
        <title>The genome of Dufourea novaeangliae.</title>
        <authorList>
            <person name="Pan H."/>
            <person name="Kapheim K."/>
        </authorList>
    </citation>
    <scope>NUCLEOTIDE SEQUENCE [LARGE SCALE GENOMIC DNA]</scope>
    <source>
        <strain evidence="4">0120121106</strain>
        <tissue evidence="4">Whole body</tissue>
    </source>
</reference>
<evidence type="ECO:0000256" key="1">
    <source>
        <dbReference type="PROSITE-ProRule" id="PRU00047"/>
    </source>
</evidence>
<proteinExistence type="predicted"/>
<dbReference type="SMART" id="SM00343">
    <property type="entry name" value="ZnF_C2HC"/>
    <property type="match status" value="2"/>
</dbReference>
<dbReference type="GO" id="GO:0003676">
    <property type="term" value="F:nucleic acid binding"/>
    <property type="evidence" value="ECO:0007669"/>
    <property type="project" value="InterPro"/>
</dbReference>
<dbReference type="PROSITE" id="PS50158">
    <property type="entry name" value="ZF_CCHC"/>
    <property type="match status" value="1"/>
</dbReference>
<dbReference type="AlphaFoldDB" id="A0A154PAM6"/>
<accession>A0A154PAM6</accession>
<dbReference type="GO" id="GO:0008270">
    <property type="term" value="F:zinc ion binding"/>
    <property type="evidence" value="ECO:0007669"/>
    <property type="project" value="UniProtKB-KW"/>
</dbReference>
<feature type="non-terminal residue" evidence="4">
    <location>
        <position position="1"/>
    </location>
</feature>